<dbReference type="PANTHER" id="PTHR13409:SF0">
    <property type="entry name" value="LARGE RIBOSOMAL SUBUNIT PROTEIN ML51"/>
    <property type="match status" value="1"/>
</dbReference>
<keyword evidence="6" id="KW-0687">Ribonucleoprotein</keyword>
<evidence type="ECO:0000256" key="3">
    <source>
        <dbReference type="ARBA" id="ARBA00022946"/>
    </source>
</evidence>
<evidence type="ECO:0000256" key="6">
    <source>
        <dbReference type="ARBA" id="ARBA00023274"/>
    </source>
</evidence>
<dbReference type="GO" id="GO:0006412">
    <property type="term" value="P:translation"/>
    <property type="evidence" value="ECO:0007669"/>
    <property type="project" value="TreeGrafter"/>
</dbReference>
<dbReference type="PANTHER" id="PTHR13409">
    <property type="entry name" value="MITOCHONDRIAL 39S RIBOSOMAL PROTEIN L51"/>
    <property type="match status" value="1"/>
</dbReference>
<dbReference type="STRING" id="543379.A0A232F6J9"/>
<accession>A0A232F6J9</accession>
<protein>
    <recommendedName>
        <fullName evidence="7">Large ribosomal subunit protein mL51</fullName>
    </recommendedName>
    <alternativeName>
        <fullName evidence="8">39S ribosomal protein L51, mitochondrial</fullName>
    </alternativeName>
</protein>
<dbReference type="Pfam" id="PF10244">
    <property type="entry name" value="MRP-L51"/>
    <property type="match status" value="1"/>
</dbReference>
<keyword evidence="10" id="KW-1185">Reference proteome</keyword>
<sequence>MSNLTNFVSTALKAWVPQMTTVRFRYWADKKRLIRNYGYKEILDQKGLLAHTGGDKPIRPMPIYRPDNSWSERKALFGQNDYIDILGTQEISVTNIMYNVPKWLRGVRGDNELQVLIKKKKALKLGVYPKARPTKWKELNSRIMYLYKFMNRKTRTWMSKQ</sequence>
<evidence type="ECO:0000313" key="9">
    <source>
        <dbReference type="EMBL" id="OXU26474.1"/>
    </source>
</evidence>
<comment type="subcellular location">
    <subcellularLocation>
        <location evidence="1">Mitochondrion</location>
    </subcellularLocation>
</comment>
<keyword evidence="5" id="KW-0496">Mitochondrion</keyword>
<dbReference type="EMBL" id="NNAY01000792">
    <property type="protein sequence ID" value="OXU26474.1"/>
    <property type="molecule type" value="Genomic_DNA"/>
</dbReference>
<reference evidence="9 10" key="1">
    <citation type="journal article" date="2017" name="Curr. Biol.">
        <title>The Evolution of Venom by Co-option of Single-Copy Genes.</title>
        <authorList>
            <person name="Martinson E.O."/>
            <person name="Mrinalini"/>
            <person name="Kelkar Y.D."/>
            <person name="Chang C.H."/>
            <person name="Werren J.H."/>
        </authorList>
    </citation>
    <scope>NUCLEOTIDE SEQUENCE [LARGE SCALE GENOMIC DNA]</scope>
    <source>
        <strain evidence="9 10">Alberta</strain>
        <tissue evidence="9">Whole body</tissue>
    </source>
</reference>
<keyword evidence="4" id="KW-0689">Ribosomal protein</keyword>
<gene>
    <name evidence="9" type="ORF">TSAR_009237</name>
</gene>
<name>A0A232F6J9_9HYME</name>
<evidence type="ECO:0000256" key="8">
    <source>
        <dbReference type="ARBA" id="ARBA00035419"/>
    </source>
</evidence>
<evidence type="ECO:0000256" key="4">
    <source>
        <dbReference type="ARBA" id="ARBA00022980"/>
    </source>
</evidence>
<evidence type="ECO:0000256" key="1">
    <source>
        <dbReference type="ARBA" id="ARBA00004173"/>
    </source>
</evidence>
<evidence type="ECO:0000313" key="10">
    <source>
        <dbReference type="Proteomes" id="UP000215335"/>
    </source>
</evidence>
<dbReference type="Proteomes" id="UP000215335">
    <property type="component" value="Unassembled WGS sequence"/>
</dbReference>
<dbReference type="InterPro" id="IPR019373">
    <property type="entry name" value="Ribosomal_mL51"/>
</dbReference>
<comment type="caution">
    <text evidence="9">The sequence shown here is derived from an EMBL/GenBank/DDBJ whole genome shotgun (WGS) entry which is preliminary data.</text>
</comment>
<proteinExistence type="inferred from homology"/>
<evidence type="ECO:0000256" key="5">
    <source>
        <dbReference type="ARBA" id="ARBA00023128"/>
    </source>
</evidence>
<evidence type="ECO:0000256" key="7">
    <source>
        <dbReference type="ARBA" id="ARBA00035182"/>
    </source>
</evidence>
<dbReference type="AlphaFoldDB" id="A0A232F6J9"/>
<evidence type="ECO:0000256" key="2">
    <source>
        <dbReference type="ARBA" id="ARBA00010972"/>
    </source>
</evidence>
<dbReference type="GO" id="GO:0005762">
    <property type="term" value="C:mitochondrial large ribosomal subunit"/>
    <property type="evidence" value="ECO:0007669"/>
    <property type="project" value="TreeGrafter"/>
</dbReference>
<dbReference type="OrthoDB" id="10059330at2759"/>
<organism evidence="9 10">
    <name type="scientific">Trichomalopsis sarcophagae</name>
    <dbReference type="NCBI Taxonomy" id="543379"/>
    <lineage>
        <taxon>Eukaryota</taxon>
        <taxon>Metazoa</taxon>
        <taxon>Ecdysozoa</taxon>
        <taxon>Arthropoda</taxon>
        <taxon>Hexapoda</taxon>
        <taxon>Insecta</taxon>
        <taxon>Pterygota</taxon>
        <taxon>Neoptera</taxon>
        <taxon>Endopterygota</taxon>
        <taxon>Hymenoptera</taxon>
        <taxon>Apocrita</taxon>
        <taxon>Proctotrupomorpha</taxon>
        <taxon>Chalcidoidea</taxon>
        <taxon>Pteromalidae</taxon>
        <taxon>Pteromalinae</taxon>
        <taxon>Trichomalopsis</taxon>
    </lineage>
</organism>
<dbReference type="GO" id="GO:0003735">
    <property type="term" value="F:structural constituent of ribosome"/>
    <property type="evidence" value="ECO:0007669"/>
    <property type="project" value="InterPro"/>
</dbReference>
<comment type="similarity">
    <text evidence="2">Belongs to the mitochondrion-specific ribosomal protein mL51 family.</text>
</comment>
<keyword evidence="3" id="KW-0809">Transit peptide</keyword>